<evidence type="ECO:0000256" key="1">
    <source>
        <dbReference type="SAM" id="MobiDB-lite"/>
    </source>
</evidence>
<evidence type="ECO:0000313" key="2">
    <source>
        <dbReference type="EMBL" id="KAH8020798.1"/>
    </source>
</evidence>
<sequence length="236" mass="27388">MYRAKYEGTDMQDFWLGLLSYQATPLEDGRSPGELLQGRRLRTRLPDFRRQNKTTVYKRKPQNTGAKSLPGLQKGQVVWVHDKHWTRKAQVVGPAAPRSYRVLTEDNKLLRRNRKHLSVTLEPLQSSALESDESDSECVPVNEHEPSPRQQVPAPSTSYADGRYTPRLRRSNRNRRPPNKLHYDRNLNQVNDMFLRTDKQRKMYRARYACTVRTSVVTHQLLTSALASIKPNSSYQ</sequence>
<feature type="compositionally biased region" description="Basic residues" evidence="1">
    <location>
        <begin position="166"/>
        <end position="179"/>
    </location>
</feature>
<name>A0A9J6DFS8_RHIMP</name>
<dbReference type="EMBL" id="JABSTU010000009">
    <property type="protein sequence ID" value="KAH8020798.1"/>
    <property type="molecule type" value="Genomic_DNA"/>
</dbReference>
<feature type="compositionally biased region" description="Polar residues" evidence="1">
    <location>
        <begin position="148"/>
        <end position="159"/>
    </location>
</feature>
<gene>
    <name evidence="2" type="ORF">HPB51_003787</name>
</gene>
<accession>A0A9J6DFS8</accession>
<dbReference type="VEuPathDB" id="VectorBase:LOC119187695"/>
<dbReference type="Proteomes" id="UP000821866">
    <property type="component" value="Chromosome 7"/>
</dbReference>
<feature type="region of interest" description="Disordered" evidence="1">
    <location>
        <begin position="123"/>
        <end position="184"/>
    </location>
</feature>
<keyword evidence="3" id="KW-1185">Reference proteome</keyword>
<comment type="caution">
    <text evidence="2">The sequence shown here is derived from an EMBL/GenBank/DDBJ whole genome shotgun (WGS) entry which is preliminary data.</text>
</comment>
<proteinExistence type="predicted"/>
<evidence type="ECO:0000313" key="3">
    <source>
        <dbReference type="Proteomes" id="UP000821866"/>
    </source>
</evidence>
<reference evidence="2" key="2">
    <citation type="submission" date="2021-09" db="EMBL/GenBank/DDBJ databases">
        <authorList>
            <person name="Jia N."/>
            <person name="Wang J."/>
            <person name="Shi W."/>
            <person name="Du L."/>
            <person name="Sun Y."/>
            <person name="Zhan W."/>
            <person name="Jiang J."/>
            <person name="Wang Q."/>
            <person name="Zhang B."/>
            <person name="Ji P."/>
            <person name="Sakyi L.B."/>
            <person name="Cui X."/>
            <person name="Yuan T."/>
            <person name="Jiang B."/>
            <person name="Yang W."/>
            <person name="Lam T.T.-Y."/>
            <person name="Chang Q."/>
            <person name="Ding S."/>
            <person name="Wang X."/>
            <person name="Zhu J."/>
            <person name="Ruan X."/>
            <person name="Zhao L."/>
            <person name="Wei J."/>
            <person name="Que T."/>
            <person name="Du C."/>
            <person name="Cheng J."/>
            <person name="Dai P."/>
            <person name="Han X."/>
            <person name="Huang E."/>
            <person name="Gao Y."/>
            <person name="Liu J."/>
            <person name="Shao H."/>
            <person name="Ye R."/>
            <person name="Li L."/>
            <person name="Wei W."/>
            <person name="Wang X."/>
            <person name="Wang C."/>
            <person name="Huo Q."/>
            <person name="Li W."/>
            <person name="Guo W."/>
            <person name="Chen H."/>
            <person name="Chen S."/>
            <person name="Zhou L."/>
            <person name="Zhou L."/>
            <person name="Ni X."/>
            <person name="Tian J."/>
            <person name="Zhou Y."/>
            <person name="Sheng Y."/>
            <person name="Liu T."/>
            <person name="Pan Y."/>
            <person name="Xia L."/>
            <person name="Li J."/>
            <person name="Zhao F."/>
            <person name="Cao W."/>
        </authorList>
    </citation>
    <scope>NUCLEOTIDE SEQUENCE</scope>
    <source>
        <strain evidence="2">Rmic-2018</strain>
        <tissue evidence="2">Larvae</tissue>
    </source>
</reference>
<dbReference type="AlphaFoldDB" id="A0A9J6DFS8"/>
<protein>
    <submittedName>
        <fullName evidence="2">Uncharacterized protein</fullName>
    </submittedName>
</protein>
<reference evidence="2" key="1">
    <citation type="journal article" date="2020" name="Cell">
        <title>Large-Scale Comparative Analyses of Tick Genomes Elucidate Their Genetic Diversity and Vector Capacities.</title>
        <authorList>
            <consortium name="Tick Genome and Microbiome Consortium (TIGMIC)"/>
            <person name="Jia N."/>
            <person name="Wang J."/>
            <person name="Shi W."/>
            <person name="Du L."/>
            <person name="Sun Y."/>
            <person name="Zhan W."/>
            <person name="Jiang J.F."/>
            <person name="Wang Q."/>
            <person name="Zhang B."/>
            <person name="Ji P."/>
            <person name="Bell-Sakyi L."/>
            <person name="Cui X.M."/>
            <person name="Yuan T.T."/>
            <person name="Jiang B.G."/>
            <person name="Yang W.F."/>
            <person name="Lam T.T."/>
            <person name="Chang Q.C."/>
            <person name="Ding S.J."/>
            <person name="Wang X.J."/>
            <person name="Zhu J.G."/>
            <person name="Ruan X.D."/>
            <person name="Zhao L."/>
            <person name="Wei J.T."/>
            <person name="Ye R.Z."/>
            <person name="Que T.C."/>
            <person name="Du C.H."/>
            <person name="Zhou Y.H."/>
            <person name="Cheng J.X."/>
            <person name="Dai P.F."/>
            <person name="Guo W.B."/>
            <person name="Han X.H."/>
            <person name="Huang E.J."/>
            <person name="Li L.F."/>
            <person name="Wei W."/>
            <person name="Gao Y.C."/>
            <person name="Liu J.Z."/>
            <person name="Shao H.Z."/>
            <person name="Wang X."/>
            <person name="Wang C.C."/>
            <person name="Yang T.C."/>
            <person name="Huo Q.B."/>
            <person name="Li W."/>
            <person name="Chen H.Y."/>
            <person name="Chen S.E."/>
            <person name="Zhou L.G."/>
            <person name="Ni X.B."/>
            <person name="Tian J.H."/>
            <person name="Sheng Y."/>
            <person name="Liu T."/>
            <person name="Pan Y.S."/>
            <person name="Xia L.Y."/>
            <person name="Li J."/>
            <person name="Zhao F."/>
            <person name="Cao W.C."/>
        </authorList>
    </citation>
    <scope>NUCLEOTIDE SEQUENCE</scope>
    <source>
        <strain evidence="2">Rmic-2018</strain>
    </source>
</reference>
<dbReference type="PANTHER" id="PTHR33244">
    <property type="entry name" value="INTEGRASE CATALYTIC DOMAIN-CONTAINING PROTEIN-RELATED"/>
    <property type="match status" value="1"/>
</dbReference>
<organism evidence="2 3">
    <name type="scientific">Rhipicephalus microplus</name>
    <name type="common">Cattle tick</name>
    <name type="synonym">Boophilus microplus</name>
    <dbReference type="NCBI Taxonomy" id="6941"/>
    <lineage>
        <taxon>Eukaryota</taxon>
        <taxon>Metazoa</taxon>
        <taxon>Ecdysozoa</taxon>
        <taxon>Arthropoda</taxon>
        <taxon>Chelicerata</taxon>
        <taxon>Arachnida</taxon>
        <taxon>Acari</taxon>
        <taxon>Parasitiformes</taxon>
        <taxon>Ixodida</taxon>
        <taxon>Ixodoidea</taxon>
        <taxon>Ixodidae</taxon>
        <taxon>Rhipicephalinae</taxon>
        <taxon>Rhipicephalus</taxon>
        <taxon>Boophilus</taxon>
    </lineage>
</organism>
<dbReference type="PANTHER" id="PTHR33244:SF3">
    <property type="entry name" value="PEPTIDASE A2 DOMAIN-CONTAINING PROTEIN"/>
    <property type="match status" value="1"/>
</dbReference>